<organism evidence="1 2">
    <name type="scientific">Corynebacterium incognita</name>
    <dbReference type="NCBI Taxonomy" id="2754725"/>
    <lineage>
        <taxon>Bacteria</taxon>
        <taxon>Bacillati</taxon>
        <taxon>Actinomycetota</taxon>
        <taxon>Actinomycetes</taxon>
        <taxon>Mycobacteriales</taxon>
        <taxon>Corynebacteriaceae</taxon>
        <taxon>Corynebacterium</taxon>
    </lineage>
</organism>
<dbReference type="AlphaFoldDB" id="A0A7G7CNI8"/>
<name>A0A7G7CNI8_9CORY</name>
<gene>
    <name evidence="1" type="ORF">H0194_08825</name>
</gene>
<keyword evidence="2" id="KW-1185">Reference proteome</keyword>
<proteinExistence type="predicted"/>
<sequence length="295" mass="32307">MTPDSAVVTLWYITAEDPAAVLAAEPRADRGFGRKFLSQLNPRFPITPIGQFPLNRSAEVSEDEFYIGGYPGVTVVQTIIDEGAQNLAGLDVKLRRAIPAREILAFTYNPDTGLAGFARWVEGELRRCFNATPYTIFEDEGLPGPFEGAYWAGEKSHSSGPTALPFQPYDLMRAAQDAWLGVEVSANGPDLQVAGFAVDGRPQPKVDEPAPVRRSVAELASVSASKLGIGPGNADYDDYEDHSPTWEDEERDEYQEFVRATSAAARRLGHQARRGLATAADKASTSLSRFRRLWK</sequence>
<reference evidence="1 2" key="1">
    <citation type="submission" date="2020-07" db="EMBL/GenBank/DDBJ databases">
        <title>Complete genome and description of Corynebacterium incognita strain Marseille-Q3630 sp. nov.</title>
        <authorList>
            <person name="Boxberger M."/>
        </authorList>
    </citation>
    <scope>NUCLEOTIDE SEQUENCE [LARGE SCALE GENOMIC DNA]</scope>
    <source>
        <strain evidence="1 2">Marseille-Q3630</strain>
    </source>
</reference>
<dbReference type="RefSeq" id="WP_185175532.1">
    <property type="nucleotide sequence ID" value="NZ_CP059404.1"/>
</dbReference>
<dbReference type="InterPro" id="IPR053847">
    <property type="entry name" value="DUF6928"/>
</dbReference>
<dbReference type="EMBL" id="CP059404">
    <property type="protein sequence ID" value="QNE89154.1"/>
    <property type="molecule type" value="Genomic_DNA"/>
</dbReference>
<protein>
    <submittedName>
        <fullName evidence="1">Uncharacterized protein</fullName>
    </submittedName>
</protein>
<evidence type="ECO:0000313" key="1">
    <source>
        <dbReference type="EMBL" id="QNE89154.1"/>
    </source>
</evidence>
<accession>A0A7G7CNI8</accession>
<evidence type="ECO:0000313" key="2">
    <source>
        <dbReference type="Proteomes" id="UP000515743"/>
    </source>
</evidence>
<dbReference type="Proteomes" id="UP000515743">
    <property type="component" value="Chromosome"/>
</dbReference>
<dbReference type="Pfam" id="PF21997">
    <property type="entry name" value="DUF6928"/>
    <property type="match status" value="1"/>
</dbReference>
<dbReference type="KEGG" id="cik:H0194_08825"/>